<keyword evidence="4" id="KW-0732">Signal</keyword>
<evidence type="ECO:0000256" key="2">
    <source>
        <dbReference type="ARBA" id="ARBA00008520"/>
    </source>
</evidence>
<dbReference type="EMBL" id="NSKB01000004">
    <property type="protein sequence ID" value="PAU76741.1"/>
    <property type="molecule type" value="Genomic_DNA"/>
</dbReference>
<dbReference type="PANTHER" id="PTHR43649:SF34">
    <property type="entry name" value="ABC TRANSPORTER PERIPLASMIC-BINDING PROTEIN YCJN-RELATED"/>
    <property type="match status" value="1"/>
</dbReference>
<comment type="similarity">
    <text evidence="2">Belongs to the bacterial solute-binding protein 1 family.</text>
</comment>
<gene>
    <name evidence="5" type="ORF">CK498_12220</name>
</gene>
<evidence type="ECO:0000256" key="1">
    <source>
        <dbReference type="ARBA" id="ARBA00004418"/>
    </source>
</evidence>
<dbReference type="GO" id="GO:0042597">
    <property type="term" value="C:periplasmic space"/>
    <property type="evidence" value="ECO:0007669"/>
    <property type="project" value="UniProtKB-SubCell"/>
</dbReference>
<proteinExistence type="inferred from homology"/>
<dbReference type="SUPFAM" id="SSF53850">
    <property type="entry name" value="Periplasmic binding protein-like II"/>
    <property type="match status" value="1"/>
</dbReference>
<name>A0A2A2ETI1_9GAMM</name>
<accession>A0A2A2ETI1</accession>
<keyword evidence="3" id="KW-0813">Transport</keyword>
<dbReference type="InterPro" id="IPR006059">
    <property type="entry name" value="SBP"/>
</dbReference>
<dbReference type="Pfam" id="PF01547">
    <property type="entry name" value="SBP_bac_1"/>
    <property type="match status" value="1"/>
</dbReference>
<evidence type="ECO:0008006" key="7">
    <source>
        <dbReference type="Google" id="ProtNLM"/>
    </source>
</evidence>
<dbReference type="Gene3D" id="3.40.190.10">
    <property type="entry name" value="Periplasmic binding protein-like II"/>
    <property type="match status" value="2"/>
</dbReference>
<reference evidence="5 6" key="1">
    <citation type="submission" date="2017-08" db="EMBL/GenBank/DDBJ databases">
        <title>Halomonas alkalisoli sp. nov., isolated from saline alkaline soil.</title>
        <authorList>
            <person name="Wang D."/>
            <person name="Zhang G."/>
        </authorList>
    </citation>
    <scope>NUCLEOTIDE SEQUENCE [LARGE SCALE GENOMIC DNA]</scope>
    <source>
        <strain evidence="5 6">WRN001</strain>
    </source>
</reference>
<evidence type="ECO:0000256" key="4">
    <source>
        <dbReference type="ARBA" id="ARBA00022729"/>
    </source>
</evidence>
<dbReference type="InterPro" id="IPR050490">
    <property type="entry name" value="Bact_solute-bd_prot1"/>
</dbReference>
<evidence type="ECO:0000256" key="3">
    <source>
        <dbReference type="ARBA" id="ARBA00022448"/>
    </source>
</evidence>
<keyword evidence="6" id="KW-1185">Reference proteome</keyword>
<dbReference type="AlphaFoldDB" id="A0A2A2ETI1"/>
<protein>
    <recommendedName>
        <fullName evidence="7">Extracellular solute-binding protein</fullName>
    </recommendedName>
</protein>
<evidence type="ECO:0000313" key="6">
    <source>
        <dbReference type="Proteomes" id="UP000217771"/>
    </source>
</evidence>
<dbReference type="Proteomes" id="UP000217771">
    <property type="component" value="Unassembled WGS sequence"/>
</dbReference>
<organism evidence="5 6">
    <name type="scientific">Halomonas salipaludis</name>
    <dbReference type="NCBI Taxonomy" id="2032625"/>
    <lineage>
        <taxon>Bacteria</taxon>
        <taxon>Pseudomonadati</taxon>
        <taxon>Pseudomonadota</taxon>
        <taxon>Gammaproteobacteria</taxon>
        <taxon>Oceanospirillales</taxon>
        <taxon>Halomonadaceae</taxon>
        <taxon>Halomonas</taxon>
    </lineage>
</organism>
<sequence length="466" mass="52597">MLYNNNRDGEGSMTTTRLLTATSLGLAMATTGLTTAVADDITIRWALHPGEEADAVIDHFAPEYERQTGVRIEGEILPPDQLRDRMSIEAIGGTGRWDMGYHSPGWFGSFRDHVVDLTPYIEEYDFDLDAYPELIRRSHMESSARPGEIIALPTTPAAPMLIAREDFFEHPDEQAAFEEQYGRALEVPNTWQELYEVAEFFTREAGETVAGETLEQDLYGWTDALGSGSGVARSFIVMLYSTGLEGWDEEYQTDLDHPILVEAAELFVDLANDVAPPAARNWDFLEGLSYFRDGRLAMATMWPQGLGTVEDASGVAAGNVLYQPLPAFEGNLKDYEQGVPFLGGGGVFIFDTPNSEEAFKFLKWMLQDNEIEWGERTQQFSREAHFSSEELRGLEDHYERFLPAYEQVLEQVFVRQGIPEYGTVMWQGTVDFATDVLSGDMTPEQAQDRWVRNMERTFQRAGYLER</sequence>
<comment type="caution">
    <text evidence="5">The sequence shown here is derived from an EMBL/GenBank/DDBJ whole genome shotgun (WGS) entry which is preliminary data.</text>
</comment>
<dbReference type="OrthoDB" id="9812682at2"/>
<comment type="subcellular location">
    <subcellularLocation>
        <location evidence="1">Periplasm</location>
    </subcellularLocation>
</comment>
<evidence type="ECO:0000313" key="5">
    <source>
        <dbReference type="EMBL" id="PAU76741.1"/>
    </source>
</evidence>
<dbReference type="PANTHER" id="PTHR43649">
    <property type="entry name" value="ARABINOSE-BINDING PROTEIN-RELATED"/>
    <property type="match status" value="1"/>
</dbReference>